<sequence>MLVDQQIVIYPDQICCLYTQQNVLPTYDFLNSLSKSPEQIEQALNCAHLARGGKQIKFLDLQEVQQFASSTAEIKRLCRNAKMVVLQTYQNTKFCFVTQFAIELMEHLKLFLNIREVVTSGSEDFEYTVIREEQKAQIPSQNLIIRNAVTFQKKVVPTVKKILQGVEQIKYIQELKLKEIQKQQKQKIYKNINKLVNFSDLQNLTPQSEQNNVSPDIMIPTDDPLGCDIAVMLRINFDKRLDQNAHYFGRKSQILSDEYLLRLHKILPRMLSQFKLLVQFTSVFDGRNLSNLYNSYDFQPVSGDSSKYNTNININSLKLSQTQIIIIKAQSQVFGVVFTGQLASIQGGTYYGSFIFNLTQNTCYPAVSEFILKNKQLVFGVSGSALVIQQDLLTVQTSSSTSYDSPELFLGERFSSFVQAEVDCVEVLRFVIE</sequence>
<organism evidence="2">
    <name type="scientific">Hexamita inflata</name>
    <dbReference type="NCBI Taxonomy" id="28002"/>
    <lineage>
        <taxon>Eukaryota</taxon>
        <taxon>Metamonada</taxon>
        <taxon>Diplomonadida</taxon>
        <taxon>Hexamitidae</taxon>
        <taxon>Hexamitinae</taxon>
        <taxon>Hexamita</taxon>
    </lineage>
</organism>
<dbReference type="InterPro" id="IPR006571">
    <property type="entry name" value="TLDc_dom"/>
</dbReference>
<accession>A0AA86P3F3</accession>
<reference evidence="2" key="1">
    <citation type="submission" date="2023-06" db="EMBL/GenBank/DDBJ databases">
        <authorList>
            <person name="Kurt Z."/>
        </authorList>
    </citation>
    <scope>NUCLEOTIDE SEQUENCE</scope>
</reference>
<protein>
    <submittedName>
        <fullName evidence="2">TLD family protein</fullName>
    </submittedName>
    <submittedName>
        <fullName evidence="3">TLD_family protein</fullName>
    </submittedName>
</protein>
<evidence type="ECO:0000313" key="4">
    <source>
        <dbReference type="Proteomes" id="UP001642409"/>
    </source>
</evidence>
<gene>
    <name evidence="2" type="ORF">HINF_LOCUS18538</name>
    <name evidence="3" type="ORF">HINF_LOCUS68377</name>
</gene>
<feature type="domain" description="TLDc" evidence="1">
    <location>
        <begin position="251"/>
        <end position="427"/>
    </location>
</feature>
<evidence type="ECO:0000313" key="3">
    <source>
        <dbReference type="EMBL" id="CAL6096330.1"/>
    </source>
</evidence>
<proteinExistence type="predicted"/>
<evidence type="ECO:0000259" key="1">
    <source>
        <dbReference type="Pfam" id="PF07534"/>
    </source>
</evidence>
<evidence type="ECO:0000313" key="2">
    <source>
        <dbReference type="EMBL" id="CAI9930893.1"/>
    </source>
</evidence>
<dbReference type="Proteomes" id="UP001642409">
    <property type="component" value="Unassembled WGS sequence"/>
</dbReference>
<dbReference type="Pfam" id="PF07534">
    <property type="entry name" value="TLD"/>
    <property type="match status" value="1"/>
</dbReference>
<name>A0AA86P3F3_9EUKA</name>
<keyword evidence="4" id="KW-1185">Reference proteome</keyword>
<reference evidence="3 4" key="2">
    <citation type="submission" date="2024-07" db="EMBL/GenBank/DDBJ databases">
        <authorList>
            <person name="Akdeniz Z."/>
        </authorList>
    </citation>
    <scope>NUCLEOTIDE SEQUENCE [LARGE SCALE GENOMIC DNA]</scope>
</reference>
<dbReference type="PANTHER" id="PTHR23354">
    <property type="entry name" value="NUCLEOLAR PROTEIN 7/ESTROGEN RECEPTOR COACTIVATOR-RELATED"/>
    <property type="match status" value="1"/>
</dbReference>
<comment type="caution">
    <text evidence="2">The sequence shown here is derived from an EMBL/GenBank/DDBJ whole genome shotgun (WGS) entry which is preliminary data.</text>
</comment>
<dbReference type="EMBL" id="CAXDID020000485">
    <property type="protein sequence ID" value="CAL6096330.1"/>
    <property type="molecule type" value="Genomic_DNA"/>
</dbReference>
<dbReference type="AlphaFoldDB" id="A0AA86P3F3"/>
<dbReference type="EMBL" id="CATOUU010000466">
    <property type="protein sequence ID" value="CAI9930893.1"/>
    <property type="molecule type" value="Genomic_DNA"/>
</dbReference>